<dbReference type="Pfam" id="PF08719">
    <property type="entry name" value="NADAR"/>
    <property type="match status" value="1"/>
</dbReference>
<name>L1JCZ7_GUITC</name>
<dbReference type="GeneID" id="17302820"/>
<keyword evidence="4" id="KW-1185">Reference proteome</keyword>
<dbReference type="Gene3D" id="1.10.357.40">
    <property type="entry name" value="YbiA-like"/>
    <property type="match status" value="1"/>
</dbReference>
<reference evidence="2 4" key="1">
    <citation type="journal article" date="2012" name="Nature">
        <title>Algal genomes reveal evolutionary mosaicism and the fate of nucleomorphs.</title>
        <authorList>
            <consortium name="DOE Joint Genome Institute"/>
            <person name="Curtis B.A."/>
            <person name="Tanifuji G."/>
            <person name="Burki F."/>
            <person name="Gruber A."/>
            <person name="Irimia M."/>
            <person name="Maruyama S."/>
            <person name="Arias M.C."/>
            <person name="Ball S.G."/>
            <person name="Gile G.H."/>
            <person name="Hirakawa Y."/>
            <person name="Hopkins J.F."/>
            <person name="Kuo A."/>
            <person name="Rensing S.A."/>
            <person name="Schmutz J."/>
            <person name="Symeonidi A."/>
            <person name="Elias M."/>
            <person name="Eveleigh R.J."/>
            <person name="Herman E.K."/>
            <person name="Klute M.J."/>
            <person name="Nakayama T."/>
            <person name="Obornik M."/>
            <person name="Reyes-Prieto A."/>
            <person name="Armbrust E.V."/>
            <person name="Aves S.J."/>
            <person name="Beiko R.G."/>
            <person name="Coutinho P."/>
            <person name="Dacks J.B."/>
            <person name="Durnford D.G."/>
            <person name="Fast N.M."/>
            <person name="Green B.R."/>
            <person name="Grisdale C.J."/>
            <person name="Hempel F."/>
            <person name="Henrissat B."/>
            <person name="Hoppner M.P."/>
            <person name="Ishida K."/>
            <person name="Kim E."/>
            <person name="Koreny L."/>
            <person name="Kroth P.G."/>
            <person name="Liu Y."/>
            <person name="Malik S.B."/>
            <person name="Maier U.G."/>
            <person name="McRose D."/>
            <person name="Mock T."/>
            <person name="Neilson J.A."/>
            <person name="Onodera N.T."/>
            <person name="Poole A.M."/>
            <person name="Pritham E.J."/>
            <person name="Richards T.A."/>
            <person name="Rocap G."/>
            <person name="Roy S.W."/>
            <person name="Sarai C."/>
            <person name="Schaack S."/>
            <person name="Shirato S."/>
            <person name="Slamovits C.H."/>
            <person name="Spencer D.F."/>
            <person name="Suzuki S."/>
            <person name="Worden A.Z."/>
            <person name="Zauner S."/>
            <person name="Barry K."/>
            <person name="Bell C."/>
            <person name="Bharti A.K."/>
            <person name="Crow J.A."/>
            <person name="Grimwood J."/>
            <person name="Kramer R."/>
            <person name="Lindquist E."/>
            <person name="Lucas S."/>
            <person name="Salamov A."/>
            <person name="McFadden G.I."/>
            <person name="Lane C.E."/>
            <person name="Keeling P.J."/>
            <person name="Gray M.W."/>
            <person name="Grigoriev I.V."/>
            <person name="Archibald J.M."/>
        </authorList>
    </citation>
    <scope>NUCLEOTIDE SEQUENCE</scope>
    <source>
        <strain evidence="2 4">CCMP2712</strain>
    </source>
</reference>
<feature type="non-terminal residue" evidence="2">
    <location>
        <position position="1"/>
    </location>
</feature>
<dbReference type="HOGENOM" id="CLU_084247_2_0_1"/>
<sequence length="151" mass="16840">FSNFYVHAEPFQFEGVQLQTSEAGIMLAKADLFGMQIKDQNHDLAKQILANSGNPRKCKQLGRSVKDFNPTAWGSVRDFIAVQLLYSKFTSSKLLKEVLLCTNELHLAEASPDDAVWGVGVGEDLARDPKNWKTGCLNVLGESLMKVRQRI</sequence>
<evidence type="ECO:0000313" key="3">
    <source>
        <dbReference type="EnsemblProtists" id="EKX45975"/>
    </source>
</evidence>
<protein>
    <recommendedName>
        <fullName evidence="1">NADAR domain-containing protein</fullName>
    </recommendedName>
</protein>
<proteinExistence type="predicted"/>
<evidence type="ECO:0000313" key="2">
    <source>
        <dbReference type="EMBL" id="EKX45975.1"/>
    </source>
</evidence>
<dbReference type="NCBIfam" id="TIGR02464">
    <property type="entry name" value="ribofla_fusion"/>
    <property type="match status" value="1"/>
</dbReference>
<gene>
    <name evidence="2" type="ORF">GUITHDRAFT_51034</name>
</gene>
<dbReference type="KEGG" id="gtt:GUITHDRAFT_51034"/>
<dbReference type="SUPFAM" id="SSF143990">
    <property type="entry name" value="YbiA-like"/>
    <property type="match status" value="1"/>
</dbReference>
<feature type="domain" description="NADAR" evidence="1">
    <location>
        <begin position="1"/>
        <end position="151"/>
    </location>
</feature>
<dbReference type="CDD" id="cd15457">
    <property type="entry name" value="NADAR"/>
    <property type="match status" value="1"/>
</dbReference>
<dbReference type="InterPro" id="IPR012816">
    <property type="entry name" value="NADAR"/>
</dbReference>
<dbReference type="EMBL" id="JH992996">
    <property type="protein sequence ID" value="EKX45975.1"/>
    <property type="molecule type" value="Genomic_DNA"/>
</dbReference>
<dbReference type="InterPro" id="IPR037238">
    <property type="entry name" value="YbiA-like_sf"/>
</dbReference>
<dbReference type="AlphaFoldDB" id="L1JCZ7"/>
<dbReference type="OrthoDB" id="206452at2759"/>
<reference evidence="3" key="3">
    <citation type="submission" date="2016-03" db="UniProtKB">
        <authorList>
            <consortium name="EnsemblProtists"/>
        </authorList>
    </citation>
    <scope>IDENTIFICATION</scope>
</reference>
<organism evidence="2">
    <name type="scientific">Guillardia theta (strain CCMP2712)</name>
    <name type="common">Cryptophyte</name>
    <dbReference type="NCBI Taxonomy" id="905079"/>
    <lineage>
        <taxon>Eukaryota</taxon>
        <taxon>Cryptophyceae</taxon>
        <taxon>Pyrenomonadales</taxon>
        <taxon>Geminigeraceae</taxon>
        <taxon>Guillardia</taxon>
    </lineage>
</organism>
<feature type="non-terminal residue" evidence="2">
    <location>
        <position position="151"/>
    </location>
</feature>
<evidence type="ECO:0000313" key="4">
    <source>
        <dbReference type="Proteomes" id="UP000011087"/>
    </source>
</evidence>
<dbReference type="STRING" id="905079.L1JCZ7"/>
<dbReference type="EnsemblProtists" id="EKX45975">
    <property type="protein sequence ID" value="EKX45975"/>
    <property type="gene ID" value="GUITHDRAFT_51034"/>
</dbReference>
<dbReference type="OMA" id="WMMAAKA"/>
<evidence type="ECO:0000259" key="1">
    <source>
        <dbReference type="Pfam" id="PF08719"/>
    </source>
</evidence>
<dbReference type="PaxDb" id="55529-EKX45975"/>
<dbReference type="Proteomes" id="UP000011087">
    <property type="component" value="Unassembled WGS sequence"/>
</dbReference>
<reference evidence="4" key="2">
    <citation type="submission" date="2012-11" db="EMBL/GenBank/DDBJ databases">
        <authorList>
            <person name="Kuo A."/>
            <person name="Curtis B.A."/>
            <person name="Tanifuji G."/>
            <person name="Burki F."/>
            <person name="Gruber A."/>
            <person name="Irimia M."/>
            <person name="Maruyama S."/>
            <person name="Arias M.C."/>
            <person name="Ball S.G."/>
            <person name="Gile G.H."/>
            <person name="Hirakawa Y."/>
            <person name="Hopkins J.F."/>
            <person name="Rensing S.A."/>
            <person name="Schmutz J."/>
            <person name="Symeonidi A."/>
            <person name="Elias M."/>
            <person name="Eveleigh R.J."/>
            <person name="Herman E.K."/>
            <person name="Klute M.J."/>
            <person name="Nakayama T."/>
            <person name="Obornik M."/>
            <person name="Reyes-Prieto A."/>
            <person name="Armbrust E.V."/>
            <person name="Aves S.J."/>
            <person name="Beiko R.G."/>
            <person name="Coutinho P."/>
            <person name="Dacks J.B."/>
            <person name="Durnford D.G."/>
            <person name="Fast N.M."/>
            <person name="Green B.R."/>
            <person name="Grisdale C."/>
            <person name="Hempe F."/>
            <person name="Henrissat B."/>
            <person name="Hoppner M.P."/>
            <person name="Ishida K.-I."/>
            <person name="Kim E."/>
            <person name="Koreny L."/>
            <person name="Kroth P.G."/>
            <person name="Liu Y."/>
            <person name="Malik S.-B."/>
            <person name="Maier U.G."/>
            <person name="McRose D."/>
            <person name="Mock T."/>
            <person name="Neilson J.A."/>
            <person name="Onodera N.T."/>
            <person name="Poole A.M."/>
            <person name="Pritham E.J."/>
            <person name="Richards T.A."/>
            <person name="Rocap G."/>
            <person name="Roy S.W."/>
            <person name="Sarai C."/>
            <person name="Schaack S."/>
            <person name="Shirato S."/>
            <person name="Slamovits C.H."/>
            <person name="Spencer D.F."/>
            <person name="Suzuki S."/>
            <person name="Worden A.Z."/>
            <person name="Zauner S."/>
            <person name="Barry K."/>
            <person name="Bell C."/>
            <person name="Bharti A.K."/>
            <person name="Crow J.A."/>
            <person name="Grimwood J."/>
            <person name="Kramer R."/>
            <person name="Lindquist E."/>
            <person name="Lucas S."/>
            <person name="Salamov A."/>
            <person name="McFadden G.I."/>
            <person name="Lane C.E."/>
            <person name="Keeling P.J."/>
            <person name="Gray M.W."/>
            <person name="Grigoriev I.V."/>
            <person name="Archibald J.M."/>
        </authorList>
    </citation>
    <scope>NUCLEOTIDE SEQUENCE</scope>
    <source>
        <strain evidence="4">CCMP2712</strain>
    </source>
</reference>
<accession>L1JCZ7</accession>
<dbReference type="RefSeq" id="XP_005832955.1">
    <property type="nucleotide sequence ID" value="XM_005832898.1"/>
</dbReference>